<dbReference type="OrthoDB" id="7375208at2"/>
<keyword evidence="10" id="KW-1185">Reference proteome</keyword>
<evidence type="ECO:0000256" key="7">
    <source>
        <dbReference type="ARBA" id="ARBA00023136"/>
    </source>
</evidence>
<evidence type="ECO:0000256" key="3">
    <source>
        <dbReference type="ARBA" id="ARBA00022676"/>
    </source>
</evidence>
<proteinExistence type="predicted"/>
<keyword evidence="5 8" id="KW-0812">Transmembrane</keyword>
<accession>A0A5R8KCH3</accession>
<feature type="transmembrane region" description="Helical" evidence="8">
    <location>
        <begin position="215"/>
        <end position="233"/>
    </location>
</feature>
<keyword evidence="2" id="KW-1003">Cell membrane</keyword>
<dbReference type="GO" id="GO:0016763">
    <property type="term" value="F:pentosyltransferase activity"/>
    <property type="evidence" value="ECO:0007669"/>
    <property type="project" value="TreeGrafter"/>
</dbReference>
<protein>
    <submittedName>
        <fullName evidence="9">Uncharacterized protein</fullName>
    </submittedName>
</protein>
<feature type="transmembrane region" description="Helical" evidence="8">
    <location>
        <begin position="291"/>
        <end position="308"/>
    </location>
</feature>
<feature type="transmembrane region" description="Helical" evidence="8">
    <location>
        <begin position="80"/>
        <end position="113"/>
    </location>
</feature>
<feature type="transmembrane region" description="Helical" evidence="8">
    <location>
        <begin position="266"/>
        <end position="285"/>
    </location>
</feature>
<evidence type="ECO:0000256" key="4">
    <source>
        <dbReference type="ARBA" id="ARBA00022679"/>
    </source>
</evidence>
<keyword evidence="7 8" id="KW-0472">Membrane</keyword>
<evidence type="ECO:0000313" key="9">
    <source>
        <dbReference type="EMBL" id="TLD69279.1"/>
    </source>
</evidence>
<feature type="transmembrane region" description="Helical" evidence="8">
    <location>
        <begin position="351"/>
        <end position="368"/>
    </location>
</feature>
<dbReference type="GO" id="GO:0005886">
    <property type="term" value="C:plasma membrane"/>
    <property type="evidence" value="ECO:0007669"/>
    <property type="project" value="UniProtKB-SubCell"/>
</dbReference>
<dbReference type="PANTHER" id="PTHR33908">
    <property type="entry name" value="MANNOSYLTRANSFERASE YKCB-RELATED"/>
    <property type="match status" value="1"/>
</dbReference>
<organism evidence="9 10">
    <name type="scientific">Phragmitibacter flavus</name>
    <dbReference type="NCBI Taxonomy" id="2576071"/>
    <lineage>
        <taxon>Bacteria</taxon>
        <taxon>Pseudomonadati</taxon>
        <taxon>Verrucomicrobiota</taxon>
        <taxon>Verrucomicrobiia</taxon>
        <taxon>Verrucomicrobiales</taxon>
        <taxon>Verrucomicrobiaceae</taxon>
        <taxon>Phragmitibacter</taxon>
    </lineage>
</organism>
<dbReference type="Proteomes" id="UP000306196">
    <property type="component" value="Unassembled WGS sequence"/>
</dbReference>
<dbReference type="AlphaFoldDB" id="A0A5R8KCH3"/>
<dbReference type="GO" id="GO:0009103">
    <property type="term" value="P:lipopolysaccharide biosynthetic process"/>
    <property type="evidence" value="ECO:0007669"/>
    <property type="project" value="UniProtKB-ARBA"/>
</dbReference>
<name>A0A5R8KCH3_9BACT</name>
<comment type="caution">
    <text evidence="9">The sequence shown here is derived from an EMBL/GenBank/DDBJ whole genome shotgun (WGS) entry which is preliminary data.</text>
</comment>
<evidence type="ECO:0000256" key="2">
    <source>
        <dbReference type="ARBA" id="ARBA00022475"/>
    </source>
</evidence>
<reference evidence="9 10" key="1">
    <citation type="submission" date="2019-05" db="EMBL/GenBank/DDBJ databases">
        <title>Verrucobacter flavum gen. nov., sp. nov. a new member of the family Verrucomicrobiaceae.</title>
        <authorList>
            <person name="Szuroczki S."/>
            <person name="Abbaszade G."/>
            <person name="Szabo A."/>
            <person name="Felfoldi T."/>
            <person name="Schumann P."/>
            <person name="Boka K."/>
            <person name="Keki Z."/>
            <person name="Toumi M."/>
            <person name="Toth E."/>
        </authorList>
    </citation>
    <scope>NUCLEOTIDE SEQUENCE [LARGE SCALE GENOMIC DNA]</scope>
    <source>
        <strain evidence="9 10">MG-N-17</strain>
    </source>
</reference>
<keyword evidence="4" id="KW-0808">Transferase</keyword>
<evidence type="ECO:0000256" key="1">
    <source>
        <dbReference type="ARBA" id="ARBA00004651"/>
    </source>
</evidence>
<gene>
    <name evidence="9" type="ORF">FEM03_18070</name>
</gene>
<feature type="transmembrane region" description="Helical" evidence="8">
    <location>
        <begin position="145"/>
        <end position="165"/>
    </location>
</feature>
<evidence type="ECO:0000256" key="6">
    <source>
        <dbReference type="ARBA" id="ARBA00022989"/>
    </source>
</evidence>
<evidence type="ECO:0000256" key="5">
    <source>
        <dbReference type="ARBA" id="ARBA00022692"/>
    </source>
</evidence>
<sequence length="528" mass="58121">MRWVFLFWCCCFLGFAILQSKHGAWQSDLGGDPDEAAHAVTSLMVRDYVVHSFGSHPLEFADAYYARYPKVALGHYPPGYYALVAVVLTLFSSIQTLLVLQAVLAASVATFLVWFGSRTMSVWLGLVAGVAWCMTMPVLKLSMLVMADFFLVLMCLAATGAFALFMRKPKAAWALAFGVFASMAILIKGSGWMLALLPPIAIGLAKEWRLLIKPSLWLAPLPVLLLALPWQWFSFRFTEEGMSGLSPAGHFMEALPFYGRAFVDNYGWPLALVMVIALVQLVWRWGSGSKVGFVEAALWALLLSGAVMMMSVPAGLSSRYFLPLSAPMMLLVVLSMSRWLDWFSWPPLVKVGAVGLVMGISVGSLVSLPKLAKEVKGFSNGVLMVHEEGIADHGTMLICSDARGEGAMVAAAAFDEGMRGLEGFRMLRASKVLAEIDWLGRGNEELFASDQEMLKYLEQQRVEWVLVDQSVAEVDRPAYFGQLTGALKAADGEWSQWREVKVQRAVNDFGSMQIFRRIGPPKRVGDGV</sequence>
<dbReference type="PANTHER" id="PTHR33908:SF11">
    <property type="entry name" value="MEMBRANE PROTEIN"/>
    <property type="match status" value="1"/>
</dbReference>
<keyword evidence="6 8" id="KW-1133">Transmembrane helix</keyword>
<evidence type="ECO:0000256" key="8">
    <source>
        <dbReference type="SAM" id="Phobius"/>
    </source>
</evidence>
<feature type="transmembrane region" description="Helical" evidence="8">
    <location>
        <begin position="120"/>
        <end position="139"/>
    </location>
</feature>
<feature type="transmembrane region" description="Helical" evidence="8">
    <location>
        <begin position="320"/>
        <end position="339"/>
    </location>
</feature>
<dbReference type="InterPro" id="IPR050297">
    <property type="entry name" value="LipidA_mod_glycosyltrf_83"/>
</dbReference>
<keyword evidence="3" id="KW-0328">Glycosyltransferase</keyword>
<comment type="subcellular location">
    <subcellularLocation>
        <location evidence="1">Cell membrane</location>
        <topology evidence="1">Multi-pass membrane protein</topology>
    </subcellularLocation>
</comment>
<feature type="transmembrane region" description="Helical" evidence="8">
    <location>
        <begin position="172"/>
        <end position="195"/>
    </location>
</feature>
<evidence type="ECO:0000313" key="10">
    <source>
        <dbReference type="Proteomes" id="UP000306196"/>
    </source>
</evidence>
<dbReference type="EMBL" id="VAUV01000014">
    <property type="protein sequence ID" value="TLD69279.1"/>
    <property type="molecule type" value="Genomic_DNA"/>
</dbReference>